<keyword evidence="15" id="KW-1185">Reference proteome</keyword>
<evidence type="ECO:0000256" key="12">
    <source>
        <dbReference type="HAMAP-Rule" id="MF_00165"/>
    </source>
</evidence>
<evidence type="ECO:0000256" key="1">
    <source>
        <dbReference type="ARBA" id="ARBA00009776"/>
    </source>
</evidence>
<evidence type="ECO:0000256" key="6">
    <source>
        <dbReference type="ARBA" id="ARBA00022741"/>
    </source>
</evidence>
<dbReference type="InterPro" id="IPR039430">
    <property type="entry name" value="Thymidylate_kin-like_dom"/>
</dbReference>
<evidence type="ECO:0000256" key="7">
    <source>
        <dbReference type="ARBA" id="ARBA00022777"/>
    </source>
</evidence>
<evidence type="ECO:0000256" key="9">
    <source>
        <dbReference type="ARBA" id="ARBA00029962"/>
    </source>
</evidence>
<dbReference type="InterPro" id="IPR018095">
    <property type="entry name" value="Thymidylate_kin_CS"/>
</dbReference>
<evidence type="ECO:0000259" key="13">
    <source>
        <dbReference type="Pfam" id="PF02223"/>
    </source>
</evidence>
<dbReference type="PANTHER" id="PTHR10344:SF4">
    <property type="entry name" value="UMP-CMP KINASE 2, MITOCHONDRIAL"/>
    <property type="match status" value="1"/>
</dbReference>
<keyword evidence="5 12" id="KW-0545">Nucleotide biosynthesis</keyword>
<evidence type="ECO:0000256" key="10">
    <source>
        <dbReference type="ARBA" id="ARBA00048743"/>
    </source>
</evidence>
<dbReference type="GO" id="GO:0006233">
    <property type="term" value="P:dTDP biosynthetic process"/>
    <property type="evidence" value="ECO:0007669"/>
    <property type="project" value="InterPro"/>
</dbReference>
<dbReference type="AlphaFoldDB" id="A0A6M2BVT0"/>
<dbReference type="SUPFAM" id="SSF52540">
    <property type="entry name" value="P-loop containing nucleoside triphosphate hydrolases"/>
    <property type="match status" value="1"/>
</dbReference>
<comment type="caution">
    <text evidence="14">The sequence shown here is derived from an EMBL/GenBank/DDBJ whole genome shotgun (WGS) entry which is preliminary data.</text>
</comment>
<organism evidence="14 15">
    <name type="scientific">Solimonas terrae</name>
    <dbReference type="NCBI Taxonomy" id="1396819"/>
    <lineage>
        <taxon>Bacteria</taxon>
        <taxon>Pseudomonadati</taxon>
        <taxon>Pseudomonadota</taxon>
        <taxon>Gammaproteobacteria</taxon>
        <taxon>Nevskiales</taxon>
        <taxon>Nevskiaceae</taxon>
        <taxon>Solimonas</taxon>
    </lineage>
</organism>
<dbReference type="Pfam" id="PF02223">
    <property type="entry name" value="Thymidylate_kin"/>
    <property type="match status" value="1"/>
</dbReference>
<gene>
    <name evidence="12" type="primary">tmk</name>
    <name evidence="14" type="ORF">G7Y85_16230</name>
</gene>
<dbReference type="PANTHER" id="PTHR10344">
    <property type="entry name" value="THYMIDYLATE KINASE"/>
    <property type="match status" value="1"/>
</dbReference>
<dbReference type="NCBIfam" id="TIGR00041">
    <property type="entry name" value="DTMP_kinase"/>
    <property type="match status" value="1"/>
</dbReference>
<proteinExistence type="inferred from homology"/>
<sequence length="211" mass="22835">MTTRGRFITLEGGEGAGKSTQARFVRDWLSEYGREVVLTREPGGSPLAEAIRGIVLGDWAEGVTASTEVLLMFAARAAHWHTTIAPALAAGRDVVCDRFVDSSYAYQSAGKGVAAAGLKALEKLAIDSHRPDLTLLLDIDPEEGLRRAQARGDENRFEQETLDFMRRVRDGFLARARAEPQRIRVIDAARDADAVSAEISAILAELPDSGA</sequence>
<evidence type="ECO:0000313" key="14">
    <source>
        <dbReference type="EMBL" id="NGY06321.1"/>
    </source>
</evidence>
<dbReference type="Gene3D" id="3.40.50.300">
    <property type="entry name" value="P-loop containing nucleotide triphosphate hydrolases"/>
    <property type="match status" value="1"/>
</dbReference>
<evidence type="ECO:0000313" key="15">
    <source>
        <dbReference type="Proteomes" id="UP000472676"/>
    </source>
</evidence>
<dbReference type="EC" id="2.7.4.9" evidence="2 12"/>
<dbReference type="InterPro" id="IPR018094">
    <property type="entry name" value="Thymidylate_kinase"/>
</dbReference>
<dbReference type="GO" id="GO:0006227">
    <property type="term" value="P:dUDP biosynthetic process"/>
    <property type="evidence" value="ECO:0007669"/>
    <property type="project" value="TreeGrafter"/>
</dbReference>
<keyword evidence="4 12" id="KW-0808">Transferase</keyword>
<dbReference type="Proteomes" id="UP000472676">
    <property type="component" value="Unassembled WGS sequence"/>
</dbReference>
<feature type="binding site" evidence="12">
    <location>
        <begin position="12"/>
        <end position="19"/>
    </location>
    <ligand>
        <name>ATP</name>
        <dbReference type="ChEBI" id="CHEBI:30616"/>
    </ligand>
</feature>
<protein>
    <recommendedName>
        <fullName evidence="3 12">Thymidylate kinase</fullName>
        <ecNumber evidence="2 12">2.7.4.9</ecNumber>
    </recommendedName>
    <alternativeName>
        <fullName evidence="9 12">dTMP kinase</fullName>
    </alternativeName>
</protein>
<feature type="domain" description="Thymidylate kinase-like" evidence="13">
    <location>
        <begin position="10"/>
        <end position="199"/>
    </location>
</feature>
<keyword evidence="8 12" id="KW-0067">ATP-binding</keyword>
<accession>A0A6M2BVT0</accession>
<dbReference type="GO" id="GO:0005524">
    <property type="term" value="F:ATP binding"/>
    <property type="evidence" value="ECO:0007669"/>
    <property type="project" value="UniProtKB-UniRule"/>
</dbReference>
<dbReference type="GO" id="GO:0006235">
    <property type="term" value="P:dTTP biosynthetic process"/>
    <property type="evidence" value="ECO:0007669"/>
    <property type="project" value="UniProtKB-UniRule"/>
</dbReference>
<evidence type="ECO:0000256" key="3">
    <source>
        <dbReference type="ARBA" id="ARBA00017144"/>
    </source>
</evidence>
<dbReference type="CDD" id="cd01672">
    <property type="entry name" value="TMPK"/>
    <property type="match status" value="1"/>
</dbReference>
<comment type="similarity">
    <text evidence="1 12">Belongs to the thymidylate kinase family.</text>
</comment>
<dbReference type="EMBL" id="JAAMOW010000008">
    <property type="protein sequence ID" value="NGY06321.1"/>
    <property type="molecule type" value="Genomic_DNA"/>
</dbReference>
<reference evidence="14 15" key="1">
    <citation type="journal article" date="2014" name="Int. J. Syst. Evol. Microbiol.">
        <title>Solimonas terrae sp. nov., isolated from soil.</title>
        <authorList>
            <person name="Kim S.J."/>
            <person name="Moon J.Y."/>
            <person name="Weon H.Y."/>
            <person name="Ahn J.H."/>
            <person name="Chen W.M."/>
            <person name="Kwon S.W."/>
        </authorList>
    </citation>
    <scope>NUCLEOTIDE SEQUENCE [LARGE SCALE GENOMIC DNA]</scope>
    <source>
        <strain evidence="14 15">KIS83-12</strain>
    </source>
</reference>
<evidence type="ECO:0000256" key="8">
    <source>
        <dbReference type="ARBA" id="ARBA00022840"/>
    </source>
</evidence>
<comment type="function">
    <text evidence="11 12">Phosphorylation of dTMP to form dTDP in both de novo and salvage pathways of dTTP synthesis.</text>
</comment>
<dbReference type="GO" id="GO:0004798">
    <property type="term" value="F:dTMP kinase activity"/>
    <property type="evidence" value="ECO:0007669"/>
    <property type="project" value="UniProtKB-UniRule"/>
</dbReference>
<dbReference type="FunFam" id="3.40.50.300:FF:000225">
    <property type="entry name" value="Thymidylate kinase"/>
    <property type="match status" value="1"/>
</dbReference>
<evidence type="ECO:0000256" key="5">
    <source>
        <dbReference type="ARBA" id="ARBA00022727"/>
    </source>
</evidence>
<comment type="catalytic activity">
    <reaction evidence="10 12">
        <text>dTMP + ATP = dTDP + ADP</text>
        <dbReference type="Rhea" id="RHEA:13517"/>
        <dbReference type="ChEBI" id="CHEBI:30616"/>
        <dbReference type="ChEBI" id="CHEBI:58369"/>
        <dbReference type="ChEBI" id="CHEBI:63528"/>
        <dbReference type="ChEBI" id="CHEBI:456216"/>
        <dbReference type="EC" id="2.7.4.9"/>
    </reaction>
</comment>
<evidence type="ECO:0000256" key="2">
    <source>
        <dbReference type="ARBA" id="ARBA00012980"/>
    </source>
</evidence>
<keyword evidence="7 12" id="KW-0418">Kinase</keyword>
<dbReference type="InterPro" id="IPR027417">
    <property type="entry name" value="P-loop_NTPase"/>
</dbReference>
<name>A0A6M2BVT0_9GAMM</name>
<dbReference type="HAMAP" id="MF_00165">
    <property type="entry name" value="Thymidylate_kinase"/>
    <property type="match status" value="1"/>
</dbReference>
<evidence type="ECO:0000256" key="11">
    <source>
        <dbReference type="ARBA" id="ARBA00057735"/>
    </source>
</evidence>
<dbReference type="RefSeq" id="WP_166259564.1">
    <property type="nucleotide sequence ID" value="NZ_JAAMOW010000008.1"/>
</dbReference>
<keyword evidence="6 12" id="KW-0547">Nucleotide-binding</keyword>
<dbReference type="PROSITE" id="PS01331">
    <property type="entry name" value="THYMIDYLATE_KINASE"/>
    <property type="match status" value="1"/>
</dbReference>
<dbReference type="GO" id="GO:0005829">
    <property type="term" value="C:cytosol"/>
    <property type="evidence" value="ECO:0007669"/>
    <property type="project" value="TreeGrafter"/>
</dbReference>
<evidence type="ECO:0000256" key="4">
    <source>
        <dbReference type="ARBA" id="ARBA00022679"/>
    </source>
</evidence>